<comment type="caution">
    <text evidence="4">The sequence shown here is derived from an EMBL/GenBank/DDBJ whole genome shotgun (WGS) entry which is preliminary data.</text>
</comment>
<dbReference type="SUPFAM" id="SSF51735">
    <property type="entry name" value="NAD(P)-binding Rossmann-fold domains"/>
    <property type="match status" value="1"/>
</dbReference>
<reference evidence="4" key="1">
    <citation type="submission" date="2023-03" db="EMBL/GenBank/DDBJ databases">
        <title>Massive genome expansion in bonnet fungi (Mycena s.s.) driven by repeated elements and novel gene families across ecological guilds.</title>
        <authorList>
            <consortium name="Lawrence Berkeley National Laboratory"/>
            <person name="Harder C.B."/>
            <person name="Miyauchi S."/>
            <person name="Viragh M."/>
            <person name="Kuo A."/>
            <person name="Thoen E."/>
            <person name="Andreopoulos B."/>
            <person name="Lu D."/>
            <person name="Skrede I."/>
            <person name="Drula E."/>
            <person name="Henrissat B."/>
            <person name="Morin E."/>
            <person name="Kohler A."/>
            <person name="Barry K."/>
            <person name="LaButti K."/>
            <person name="Morin E."/>
            <person name="Salamov A."/>
            <person name="Lipzen A."/>
            <person name="Mereny Z."/>
            <person name="Hegedus B."/>
            <person name="Baldrian P."/>
            <person name="Stursova M."/>
            <person name="Weitz H."/>
            <person name="Taylor A."/>
            <person name="Grigoriev I.V."/>
            <person name="Nagy L.G."/>
            <person name="Martin F."/>
            <person name="Kauserud H."/>
        </authorList>
    </citation>
    <scope>NUCLEOTIDE SEQUENCE</scope>
    <source>
        <strain evidence="4">CBHHK002</strain>
    </source>
</reference>
<keyword evidence="5" id="KW-1185">Reference proteome</keyword>
<proteinExistence type="inferred from homology"/>
<dbReference type="AlphaFoldDB" id="A0AAD7F476"/>
<comment type="similarity">
    <text evidence="2">Belongs to the NAD(P)-dependent epimerase/dehydratase family. Dihydroflavonol-4-reductase subfamily.</text>
</comment>
<dbReference type="InterPro" id="IPR036291">
    <property type="entry name" value="NAD(P)-bd_dom_sf"/>
</dbReference>
<dbReference type="InterPro" id="IPR050425">
    <property type="entry name" value="NAD(P)_dehydrat-like"/>
</dbReference>
<dbReference type="EMBL" id="JARIHO010000001">
    <property type="protein sequence ID" value="KAJ7367839.1"/>
    <property type="molecule type" value="Genomic_DNA"/>
</dbReference>
<sequence length="342" mass="36976">MSKGIVLISGATGFVGTEVALQFAQAGYSVRGTARSAAKIADWKKANPGYNDSIQWVIVEDGTVPGSFDLAIKGVQYVVHSGMPFHYDFKPEDNASAMLLPCINISKAIMEAATSEPSVKHIVVTSSLAAVLNLPDLPNAGHTYTGKEWNRTTYDEAVVSPNSVVVYCASKALGERVIWEHPSRKFRVTSICPPMIYGPPRQAVKSLESLNTSSQAIWSLISGKSADPVPPSGVVSGIDIRDVAALHVRAIDTADSASEDRRVLAIAFHRFNCHLVASLLQTFADSPEKQQRIKNGGGDPLYEHYETDTSEAEALLGRPFIGVDQCMKDTALRLWEIESTVS</sequence>
<feature type="domain" description="NAD-dependent epimerase/dehydratase" evidence="3">
    <location>
        <begin position="6"/>
        <end position="259"/>
    </location>
</feature>
<evidence type="ECO:0000256" key="2">
    <source>
        <dbReference type="ARBA" id="ARBA00023445"/>
    </source>
</evidence>
<evidence type="ECO:0000313" key="5">
    <source>
        <dbReference type="Proteomes" id="UP001218218"/>
    </source>
</evidence>
<dbReference type="PANTHER" id="PTHR10366">
    <property type="entry name" value="NAD DEPENDENT EPIMERASE/DEHYDRATASE"/>
    <property type="match status" value="1"/>
</dbReference>
<accession>A0AAD7F476</accession>
<dbReference type="Proteomes" id="UP001218218">
    <property type="component" value="Unassembled WGS sequence"/>
</dbReference>
<dbReference type="Gene3D" id="3.40.50.720">
    <property type="entry name" value="NAD(P)-binding Rossmann-like Domain"/>
    <property type="match status" value="1"/>
</dbReference>
<dbReference type="Pfam" id="PF01370">
    <property type="entry name" value="Epimerase"/>
    <property type="match status" value="1"/>
</dbReference>
<keyword evidence="1" id="KW-0560">Oxidoreductase</keyword>
<organism evidence="4 5">
    <name type="scientific">Mycena albidolilacea</name>
    <dbReference type="NCBI Taxonomy" id="1033008"/>
    <lineage>
        <taxon>Eukaryota</taxon>
        <taxon>Fungi</taxon>
        <taxon>Dikarya</taxon>
        <taxon>Basidiomycota</taxon>
        <taxon>Agaricomycotina</taxon>
        <taxon>Agaricomycetes</taxon>
        <taxon>Agaricomycetidae</taxon>
        <taxon>Agaricales</taxon>
        <taxon>Marasmiineae</taxon>
        <taxon>Mycenaceae</taxon>
        <taxon>Mycena</taxon>
    </lineage>
</organism>
<protein>
    <submittedName>
        <fullName evidence="4">NAD-P-binding protein</fullName>
    </submittedName>
</protein>
<gene>
    <name evidence="4" type="ORF">DFH08DRAFT_829534</name>
</gene>
<dbReference type="InterPro" id="IPR001509">
    <property type="entry name" value="Epimerase_deHydtase"/>
</dbReference>
<evidence type="ECO:0000313" key="4">
    <source>
        <dbReference type="EMBL" id="KAJ7367839.1"/>
    </source>
</evidence>
<dbReference type="GO" id="GO:0016616">
    <property type="term" value="F:oxidoreductase activity, acting on the CH-OH group of donors, NAD or NADP as acceptor"/>
    <property type="evidence" value="ECO:0007669"/>
    <property type="project" value="TreeGrafter"/>
</dbReference>
<name>A0AAD7F476_9AGAR</name>
<evidence type="ECO:0000256" key="1">
    <source>
        <dbReference type="ARBA" id="ARBA00023002"/>
    </source>
</evidence>
<dbReference type="PANTHER" id="PTHR10366:SF564">
    <property type="entry name" value="STEROL-4-ALPHA-CARBOXYLATE 3-DEHYDROGENASE, DECARBOXYLATING"/>
    <property type="match status" value="1"/>
</dbReference>
<evidence type="ECO:0000259" key="3">
    <source>
        <dbReference type="Pfam" id="PF01370"/>
    </source>
</evidence>